<dbReference type="GO" id="GO:0005125">
    <property type="term" value="F:cytokine activity"/>
    <property type="evidence" value="ECO:0007669"/>
    <property type="project" value="UniProtKB-KW"/>
</dbReference>
<dbReference type="GO" id="GO:0005615">
    <property type="term" value="C:extracellular space"/>
    <property type="evidence" value="ECO:0007669"/>
    <property type="project" value="UniProtKB-KW"/>
</dbReference>
<evidence type="ECO:0000256" key="1">
    <source>
        <dbReference type="ARBA" id="ARBA00004613"/>
    </source>
</evidence>
<gene>
    <name evidence="10" type="primary">LOC109374670</name>
</gene>
<evidence type="ECO:0000313" key="10">
    <source>
        <dbReference type="RefSeq" id="XP_019484981.1"/>
    </source>
</evidence>
<dbReference type="PRINTS" id="PR00266">
    <property type="entry name" value="INTERFERONAB"/>
</dbReference>
<dbReference type="SUPFAM" id="SSF47266">
    <property type="entry name" value="4-helical cytokines"/>
    <property type="match status" value="1"/>
</dbReference>
<dbReference type="Gene3D" id="1.20.1250.10">
    <property type="match status" value="1"/>
</dbReference>
<evidence type="ECO:0000313" key="9">
    <source>
        <dbReference type="Proteomes" id="UP000694851"/>
    </source>
</evidence>
<dbReference type="InterPro" id="IPR009079">
    <property type="entry name" value="4_helix_cytokine-like_core"/>
</dbReference>
<name>A0A8B7Q947_HIPAR</name>
<dbReference type="Proteomes" id="UP000694851">
    <property type="component" value="Unplaced"/>
</dbReference>
<dbReference type="OrthoDB" id="9481177at2759"/>
<comment type="subcellular location">
    <subcellularLocation>
        <location evidence="1">Secreted</location>
    </subcellularLocation>
</comment>
<evidence type="ECO:0000256" key="5">
    <source>
        <dbReference type="ARBA" id="ARBA00022729"/>
    </source>
</evidence>
<sequence>MAMMKQYKLVIHECLLAQAISVVHQMTQQTFHRFRIEGSFAAWDKTLLVNFCTGLDQQLNDLEACVTQEVGVEETPLMNEDSILAVRKYFRRITLNLQKNYSPCAWAVVRAEIMRAFSFSPNS</sequence>
<dbReference type="GO" id="GO:0051607">
    <property type="term" value="P:defense response to virus"/>
    <property type="evidence" value="ECO:0007669"/>
    <property type="project" value="UniProtKB-KW"/>
</dbReference>
<evidence type="ECO:0000256" key="4">
    <source>
        <dbReference type="ARBA" id="ARBA00022525"/>
    </source>
</evidence>
<dbReference type="GeneID" id="109374670"/>
<dbReference type="PANTHER" id="PTHR11691:SF60">
    <property type="entry name" value="INTERFERON ALPHA-5"/>
    <property type="match status" value="1"/>
</dbReference>
<proteinExistence type="inferred from homology"/>
<organism evidence="9 10">
    <name type="scientific">Hipposideros armiger</name>
    <name type="common">Great Himalayan leaf-nosed bat</name>
    <dbReference type="NCBI Taxonomy" id="186990"/>
    <lineage>
        <taxon>Eukaryota</taxon>
        <taxon>Metazoa</taxon>
        <taxon>Chordata</taxon>
        <taxon>Craniata</taxon>
        <taxon>Vertebrata</taxon>
        <taxon>Euteleostomi</taxon>
        <taxon>Mammalia</taxon>
        <taxon>Eutheria</taxon>
        <taxon>Laurasiatheria</taxon>
        <taxon>Chiroptera</taxon>
        <taxon>Yinpterochiroptera</taxon>
        <taxon>Rhinolophoidea</taxon>
        <taxon>Hipposideridae</taxon>
        <taxon>Hipposideros</taxon>
    </lineage>
</organism>
<dbReference type="PANTHER" id="PTHR11691">
    <property type="entry name" value="TYPE I INTERFERON"/>
    <property type="match status" value="1"/>
</dbReference>
<dbReference type="InterPro" id="IPR000471">
    <property type="entry name" value="Interferon_alpha/beta/delta"/>
</dbReference>
<dbReference type="Pfam" id="PF00143">
    <property type="entry name" value="Interferon"/>
    <property type="match status" value="1"/>
</dbReference>
<keyword evidence="3 8" id="KW-0202">Cytokine</keyword>
<evidence type="ECO:0000256" key="2">
    <source>
        <dbReference type="ARBA" id="ARBA00011033"/>
    </source>
</evidence>
<dbReference type="AlphaFoldDB" id="A0A8B7Q947"/>
<evidence type="ECO:0000256" key="6">
    <source>
        <dbReference type="ARBA" id="ARBA00023118"/>
    </source>
</evidence>
<evidence type="ECO:0000256" key="8">
    <source>
        <dbReference type="RuleBase" id="RU000436"/>
    </source>
</evidence>
<protein>
    <submittedName>
        <fullName evidence="10">Interferon alpha-4-like</fullName>
    </submittedName>
</protein>
<keyword evidence="7" id="KW-1015">Disulfide bond</keyword>
<dbReference type="SMART" id="SM00076">
    <property type="entry name" value="IFabd"/>
    <property type="match status" value="1"/>
</dbReference>
<comment type="similarity">
    <text evidence="2 8">Belongs to the alpha/beta interferon family.</text>
</comment>
<keyword evidence="6 8" id="KW-0051">Antiviral defense</keyword>
<dbReference type="KEGG" id="hai:109374670"/>
<evidence type="ECO:0000256" key="7">
    <source>
        <dbReference type="ARBA" id="ARBA00023157"/>
    </source>
</evidence>
<accession>A0A8B7Q947</accession>
<keyword evidence="4" id="KW-0964">Secreted</keyword>
<keyword evidence="5" id="KW-0732">Signal</keyword>
<dbReference type="RefSeq" id="XP_019484981.1">
    <property type="nucleotide sequence ID" value="XM_019629436.1"/>
</dbReference>
<keyword evidence="9" id="KW-1185">Reference proteome</keyword>
<dbReference type="GO" id="GO:0005126">
    <property type="term" value="F:cytokine receptor binding"/>
    <property type="evidence" value="ECO:0007669"/>
    <property type="project" value="InterPro"/>
</dbReference>
<reference evidence="10" key="1">
    <citation type="submission" date="2025-08" db="UniProtKB">
        <authorList>
            <consortium name="RefSeq"/>
        </authorList>
    </citation>
    <scope>IDENTIFICATION</scope>
    <source>
        <tissue evidence="10">Muscle</tissue>
    </source>
</reference>
<evidence type="ECO:0000256" key="3">
    <source>
        <dbReference type="ARBA" id="ARBA00022514"/>
    </source>
</evidence>